<evidence type="ECO:0000313" key="2">
    <source>
        <dbReference type="EMBL" id="KAJ5727901.1"/>
    </source>
</evidence>
<evidence type="ECO:0000256" key="1">
    <source>
        <dbReference type="SAM" id="MobiDB-lite"/>
    </source>
</evidence>
<comment type="caution">
    <text evidence="2">The sequence shown here is derived from an EMBL/GenBank/DDBJ whole genome shotgun (WGS) entry which is preliminary data.</text>
</comment>
<feature type="region of interest" description="Disordered" evidence="1">
    <location>
        <begin position="45"/>
        <end position="72"/>
    </location>
</feature>
<dbReference type="AlphaFoldDB" id="A0AAD6MWU9"/>
<accession>A0AAD6MWU9</accession>
<evidence type="ECO:0000313" key="3">
    <source>
        <dbReference type="Proteomes" id="UP001215712"/>
    </source>
</evidence>
<dbReference type="Proteomes" id="UP001215712">
    <property type="component" value="Unassembled WGS sequence"/>
</dbReference>
<gene>
    <name evidence="2" type="ORF">N7493_005721</name>
</gene>
<dbReference type="EMBL" id="JAQJAN010000006">
    <property type="protein sequence ID" value="KAJ5727901.1"/>
    <property type="molecule type" value="Genomic_DNA"/>
</dbReference>
<protein>
    <submittedName>
        <fullName evidence="2">Uncharacterized protein</fullName>
    </submittedName>
</protein>
<name>A0AAD6MWU9_9EURO</name>
<reference evidence="2" key="2">
    <citation type="submission" date="2023-01" db="EMBL/GenBank/DDBJ databases">
        <authorList>
            <person name="Petersen C."/>
        </authorList>
    </citation>
    <scope>NUCLEOTIDE SEQUENCE</scope>
    <source>
        <strain evidence="2">IBT 17514</strain>
    </source>
</reference>
<reference evidence="2" key="1">
    <citation type="journal article" date="2023" name="IMA Fungus">
        <title>Comparative genomic study of the Penicillium genus elucidates a diverse pangenome and 15 lateral gene transfer events.</title>
        <authorList>
            <person name="Petersen C."/>
            <person name="Sorensen T."/>
            <person name="Nielsen M.R."/>
            <person name="Sondergaard T.E."/>
            <person name="Sorensen J.L."/>
            <person name="Fitzpatrick D.A."/>
            <person name="Frisvad J.C."/>
            <person name="Nielsen K.L."/>
        </authorList>
    </citation>
    <scope>NUCLEOTIDE SEQUENCE</scope>
    <source>
        <strain evidence="2">IBT 17514</strain>
    </source>
</reference>
<sequence>MIDSLLLSTAIDTAPEKALREILKSICKDVPEARMHADKHLLVEKTTSFQSEKNNESASKADASKIKSKVPR</sequence>
<organism evidence="2 3">
    <name type="scientific">Penicillium malachiteum</name>
    <dbReference type="NCBI Taxonomy" id="1324776"/>
    <lineage>
        <taxon>Eukaryota</taxon>
        <taxon>Fungi</taxon>
        <taxon>Dikarya</taxon>
        <taxon>Ascomycota</taxon>
        <taxon>Pezizomycotina</taxon>
        <taxon>Eurotiomycetes</taxon>
        <taxon>Eurotiomycetidae</taxon>
        <taxon>Eurotiales</taxon>
        <taxon>Aspergillaceae</taxon>
        <taxon>Penicillium</taxon>
    </lineage>
</organism>
<proteinExistence type="predicted"/>
<keyword evidence="3" id="KW-1185">Reference proteome</keyword>